<evidence type="ECO:0000256" key="6">
    <source>
        <dbReference type="ARBA" id="ARBA00022989"/>
    </source>
</evidence>
<evidence type="ECO:0000256" key="1">
    <source>
        <dbReference type="ARBA" id="ARBA00004651"/>
    </source>
</evidence>
<dbReference type="NCBIfam" id="TIGR00546">
    <property type="entry name" value="lnt"/>
    <property type="match status" value="1"/>
</dbReference>
<proteinExistence type="inferred from homology"/>
<gene>
    <name evidence="9 11" type="primary">lnt</name>
    <name evidence="11" type="ORF">KAJ83_14445</name>
</gene>
<comment type="caution">
    <text evidence="11">The sequence shown here is derived from an EMBL/GenBank/DDBJ whole genome shotgun (WGS) entry which is preliminary data.</text>
</comment>
<evidence type="ECO:0000256" key="7">
    <source>
        <dbReference type="ARBA" id="ARBA00023136"/>
    </source>
</evidence>
<evidence type="ECO:0000256" key="4">
    <source>
        <dbReference type="ARBA" id="ARBA00022679"/>
    </source>
</evidence>
<protein>
    <recommendedName>
        <fullName evidence="9">Apolipoprotein N-acyltransferase</fullName>
        <shortName evidence="9">ALP N-acyltransferase</shortName>
        <ecNumber evidence="9">2.3.1.269</ecNumber>
    </recommendedName>
</protein>
<feature type="transmembrane region" description="Helical" evidence="9">
    <location>
        <begin position="112"/>
        <end position="132"/>
    </location>
</feature>
<dbReference type="Pfam" id="PF00795">
    <property type="entry name" value="CN_hydrolase"/>
    <property type="match status" value="1"/>
</dbReference>
<evidence type="ECO:0000313" key="12">
    <source>
        <dbReference type="Proteomes" id="UP000672602"/>
    </source>
</evidence>
<dbReference type="CDD" id="cd07571">
    <property type="entry name" value="ALP_N-acyl_transferase"/>
    <property type="match status" value="1"/>
</dbReference>
<feature type="transmembrane region" description="Helical" evidence="9">
    <location>
        <begin position="513"/>
        <end position="531"/>
    </location>
</feature>
<dbReference type="PANTHER" id="PTHR38686">
    <property type="entry name" value="APOLIPOPROTEIN N-ACYLTRANSFERASE"/>
    <property type="match status" value="1"/>
</dbReference>
<dbReference type="GO" id="GO:0016410">
    <property type="term" value="F:N-acyltransferase activity"/>
    <property type="evidence" value="ECO:0007669"/>
    <property type="project" value="UniProtKB-UniRule"/>
</dbReference>
<keyword evidence="6 9" id="KW-1133">Transmembrane helix</keyword>
<dbReference type="GO" id="GO:0042158">
    <property type="term" value="P:lipoprotein biosynthetic process"/>
    <property type="evidence" value="ECO:0007669"/>
    <property type="project" value="UniProtKB-UniRule"/>
</dbReference>
<comment type="catalytic activity">
    <reaction evidence="9">
        <text>N-terminal S-1,2-diacyl-sn-glyceryl-L-cysteinyl-[lipoprotein] + a glycerophospholipid = N-acyl-S-1,2-diacyl-sn-glyceryl-L-cysteinyl-[lipoprotein] + a 2-acyl-sn-glycero-3-phospholipid + H(+)</text>
        <dbReference type="Rhea" id="RHEA:48228"/>
        <dbReference type="Rhea" id="RHEA-COMP:14681"/>
        <dbReference type="Rhea" id="RHEA-COMP:14684"/>
        <dbReference type="ChEBI" id="CHEBI:15378"/>
        <dbReference type="ChEBI" id="CHEBI:136912"/>
        <dbReference type="ChEBI" id="CHEBI:140656"/>
        <dbReference type="ChEBI" id="CHEBI:140657"/>
        <dbReference type="ChEBI" id="CHEBI:140660"/>
        <dbReference type="EC" id="2.3.1.269"/>
    </reaction>
</comment>
<dbReference type="EMBL" id="JAGMWN010000006">
    <property type="protein sequence ID" value="MBP5858216.1"/>
    <property type="molecule type" value="Genomic_DNA"/>
</dbReference>
<dbReference type="UniPathway" id="UPA00666"/>
<reference evidence="11" key="1">
    <citation type="submission" date="2021-04" db="EMBL/GenBank/DDBJ databases">
        <authorList>
            <person name="Zhang D.-C."/>
        </authorList>
    </citation>
    <scope>NUCLEOTIDE SEQUENCE</scope>
    <source>
        <strain evidence="11">CGMCC 1.15697</strain>
    </source>
</reference>
<dbReference type="RefSeq" id="WP_210682779.1">
    <property type="nucleotide sequence ID" value="NZ_JAGMWN010000006.1"/>
</dbReference>
<keyword evidence="7 9" id="KW-0472">Membrane</keyword>
<feature type="transmembrane region" description="Helical" evidence="9">
    <location>
        <begin position="182"/>
        <end position="206"/>
    </location>
</feature>
<dbReference type="GO" id="GO:0005886">
    <property type="term" value="C:plasma membrane"/>
    <property type="evidence" value="ECO:0007669"/>
    <property type="project" value="UniProtKB-SubCell"/>
</dbReference>
<comment type="similarity">
    <text evidence="2 9">Belongs to the CN hydrolase family. Apolipoprotein N-acyltransferase subfamily.</text>
</comment>
<dbReference type="InterPro" id="IPR036526">
    <property type="entry name" value="C-N_Hydrolase_sf"/>
</dbReference>
<dbReference type="InterPro" id="IPR004563">
    <property type="entry name" value="Apolipo_AcylTrfase"/>
</dbReference>
<evidence type="ECO:0000256" key="9">
    <source>
        <dbReference type="HAMAP-Rule" id="MF_01148"/>
    </source>
</evidence>
<keyword evidence="12" id="KW-1185">Reference proteome</keyword>
<sequence length="547" mass="57915">MTGDAAGAGARGAAALLARTRTLGARAAALTGWRARGVLFAAGALATLSLPPVGAWPVLYPVFWLVSHMADGAGARRRRASFGVGWWFAFGYFAVGWYWIANALLVFSDRLWWMVPFAALGLPAAMALYYGVAGLAARVLRPGLPRALGLATAFVAADWLRGHLLTGFPWNVWGYGWADSAWLSQGAALGGVYALGALVLFSAMLVATADRHGARAGIVALVLAALIPITVAGYGAARLTTAPDPTALQDSDNAPGLRIVQAGIPQREKWPRRFAARNFDRHLRLAREGRPDWVRAIIWPETAAAFYIEESAPARADIAAMLPSGGLLLTGAPRQAGVPPRLRNAMVAIDGSGRVVASYDKHHLVPFGEYVPFKAVLTFGKVTSGAGDYAPGPGPRTLSLPGLPPVSPLICYEVIFPGAAIDPAMPPAWLLNLTNDAWYGETAGPYQHLQHARLRAIEQGLPLVRAANTGISAAFDGHGREIARLPLGGSGVIDLRLPPPLADPPPYRLLGDWVFVVLLILGCFGAVMTHARCGKLAQARPSVETDA</sequence>
<dbReference type="Gene3D" id="3.60.110.10">
    <property type="entry name" value="Carbon-nitrogen hydrolase"/>
    <property type="match status" value="1"/>
</dbReference>
<dbReference type="AlphaFoldDB" id="A0A8J7SPA2"/>
<dbReference type="SUPFAM" id="SSF56317">
    <property type="entry name" value="Carbon-nitrogen hydrolase"/>
    <property type="match status" value="1"/>
</dbReference>
<feature type="transmembrane region" description="Helical" evidence="9">
    <location>
        <begin position="80"/>
        <end position="100"/>
    </location>
</feature>
<comment type="subcellular location">
    <subcellularLocation>
        <location evidence="1 9">Cell membrane</location>
        <topology evidence="1 9">Multi-pass membrane protein</topology>
    </subcellularLocation>
</comment>
<keyword evidence="4 9" id="KW-0808">Transferase</keyword>
<keyword evidence="3 9" id="KW-1003">Cell membrane</keyword>
<evidence type="ECO:0000256" key="3">
    <source>
        <dbReference type="ARBA" id="ARBA00022475"/>
    </source>
</evidence>
<dbReference type="InterPro" id="IPR045378">
    <property type="entry name" value="LNT_N"/>
</dbReference>
<evidence type="ECO:0000259" key="10">
    <source>
        <dbReference type="PROSITE" id="PS50263"/>
    </source>
</evidence>
<comment type="function">
    <text evidence="9">Catalyzes the phospholipid dependent N-acylation of the N-terminal cysteine of apolipoprotein, the last step in lipoprotein maturation.</text>
</comment>
<accession>A0A8J7SPA2</accession>
<dbReference type="Proteomes" id="UP000672602">
    <property type="component" value="Unassembled WGS sequence"/>
</dbReference>
<name>A0A8J7SPA2_9PROT</name>
<feature type="transmembrane region" description="Helical" evidence="9">
    <location>
        <begin position="218"/>
        <end position="237"/>
    </location>
</feature>
<keyword evidence="8 9" id="KW-0012">Acyltransferase</keyword>
<dbReference type="InterPro" id="IPR003010">
    <property type="entry name" value="C-N_Hydrolase"/>
</dbReference>
<organism evidence="11 12">
    <name type="scientific">Marivibrio halodurans</name>
    <dbReference type="NCBI Taxonomy" id="2039722"/>
    <lineage>
        <taxon>Bacteria</taxon>
        <taxon>Pseudomonadati</taxon>
        <taxon>Pseudomonadota</taxon>
        <taxon>Alphaproteobacteria</taxon>
        <taxon>Rhodospirillales</taxon>
        <taxon>Rhodospirillaceae</taxon>
        <taxon>Marivibrio</taxon>
    </lineage>
</organism>
<keyword evidence="5 9" id="KW-0812">Transmembrane</keyword>
<evidence type="ECO:0000313" key="11">
    <source>
        <dbReference type="EMBL" id="MBP5858216.1"/>
    </source>
</evidence>
<dbReference type="EC" id="2.3.1.269" evidence="9"/>
<dbReference type="PANTHER" id="PTHR38686:SF1">
    <property type="entry name" value="APOLIPOPROTEIN N-ACYLTRANSFERASE"/>
    <property type="match status" value="1"/>
</dbReference>
<dbReference type="HAMAP" id="MF_01148">
    <property type="entry name" value="Lnt"/>
    <property type="match status" value="1"/>
</dbReference>
<dbReference type="PROSITE" id="PS50263">
    <property type="entry name" value="CN_HYDROLASE"/>
    <property type="match status" value="1"/>
</dbReference>
<feature type="transmembrane region" description="Helical" evidence="9">
    <location>
        <begin position="38"/>
        <end position="59"/>
    </location>
</feature>
<comment type="pathway">
    <text evidence="9">Protein modification; lipoprotein biosynthesis (N-acyl transfer).</text>
</comment>
<feature type="domain" description="CN hydrolase" evidence="10">
    <location>
        <begin position="260"/>
        <end position="499"/>
    </location>
</feature>
<dbReference type="Pfam" id="PF20154">
    <property type="entry name" value="LNT_N"/>
    <property type="match status" value="1"/>
</dbReference>
<feature type="transmembrane region" description="Helical" evidence="9">
    <location>
        <begin position="144"/>
        <end position="162"/>
    </location>
</feature>
<evidence type="ECO:0000256" key="5">
    <source>
        <dbReference type="ARBA" id="ARBA00022692"/>
    </source>
</evidence>
<evidence type="ECO:0000256" key="2">
    <source>
        <dbReference type="ARBA" id="ARBA00010065"/>
    </source>
</evidence>
<evidence type="ECO:0000256" key="8">
    <source>
        <dbReference type="ARBA" id="ARBA00023315"/>
    </source>
</evidence>